<evidence type="ECO:0000313" key="2">
    <source>
        <dbReference type="Proteomes" id="UP001150603"/>
    </source>
</evidence>
<gene>
    <name evidence="1" type="ORF">FBU59_006944</name>
</gene>
<name>A0ACC1IYE8_9FUNG</name>
<sequence length="301" mass="33314">MQKIVEWTAVEDVVLGRFIDADSLLFMTRSQRIFVIEVPSGQETEVCASQPGYIVGQPWVTLSTGTEAEPSYAQMMSMFKRRLFAMCNASSVYSGRLLSWTERLAGLTERGQYVAAITLAVGLYTGQTGQIVVGLPRPGENTDKKRHSAVADKLVEMIRSALKDTFGKEGSPSSPAVQRALGVACIDACLATSNSRLLFGDVFDTYSLSPPSTQIYLETLEPFILSGRVAYLPPQILNAMIDNYKASSRLVRRLGELLMQLELVPGEFDVDRVLQSCRKYQLWRTFARVWLSLGDPVAPII</sequence>
<dbReference type="EMBL" id="JANBPW010006359">
    <property type="protein sequence ID" value="KAJ1930777.1"/>
    <property type="molecule type" value="Genomic_DNA"/>
</dbReference>
<organism evidence="1 2">
    <name type="scientific">Linderina macrospora</name>
    <dbReference type="NCBI Taxonomy" id="4868"/>
    <lineage>
        <taxon>Eukaryota</taxon>
        <taxon>Fungi</taxon>
        <taxon>Fungi incertae sedis</taxon>
        <taxon>Zoopagomycota</taxon>
        <taxon>Kickxellomycotina</taxon>
        <taxon>Kickxellomycetes</taxon>
        <taxon>Kickxellales</taxon>
        <taxon>Kickxellaceae</taxon>
        <taxon>Linderina</taxon>
    </lineage>
</organism>
<evidence type="ECO:0000313" key="1">
    <source>
        <dbReference type="EMBL" id="KAJ1930777.1"/>
    </source>
</evidence>
<accession>A0ACC1IYE8</accession>
<reference evidence="1" key="1">
    <citation type="submission" date="2022-07" db="EMBL/GenBank/DDBJ databases">
        <title>Phylogenomic reconstructions and comparative analyses of Kickxellomycotina fungi.</title>
        <authorList>
            <person name="Reynolds N.K."/>
            <person name="Stajich J.E."/>
            <person name="Barry K."/>
            <person name="Grigoriev I.V."/>
            <person name="Crous P."/>
            <person name="Smith M.E."/>
        </authorList>
    </citation>
    <scope>NUCLEOTIDE SEQUENCE</scope>
    <source>
        <strain evidence="1">NRRL 5244</strain>
    </source>
</reference>
<keyword evidence="2" id="KW-1185">Reference proteome</keyword>
<dbReference type="Proteomes" id="UP001150603">
    <property type="component" value="Unassembled WGS sequence"/>
</dbReference>
<comment type="caution">
    <text evidence="1">The sequence shown here is derived from an EMBL/GenBank/DDBJ whole genome shotgun (WGS) entry which is preliminary data.</text>
</comment>
<protein>
    <submittedName>
        <fullName evidence="1">Uncharacterized protein</fullName>
    </submittedName>
</protein>
<proteinExistence type="predicted"/>
<feature type="non-terminal residue" evidence="1">
    <location>
        <position position="301"/>
    </location>
</feature>